<dbReference type="Pfam" id="PF24658">
    <property type="entry name" value="DUF7647"/>
    <property type="match status" value="1"/>
</dbReference>
<evidence type="ECO:0000259" key="10">
    <source>
        <dbReference type="Pfam" id="PF24101"/>
    </source>
</evidence>
<feature type="domain" description="DUF7599" evidence="11">
    <location>
        <begin position="241"/>
        <end position="324"/>
    </location>
</feature>
<dbReference type="GO" id="GO:0005634">
    <property type="term" value="C:nucleus"/>
    <property type="evidence" value="ECO:0007669"/>
    <property type="project" value="UniProtKB-SubCell"/>
</dbReference>
<dbReference type="GO" id="GO:0003677">
    <property type="term" value="F:DNA binding"/>
    <property type="evidence" value="ECO:0007669"/>
    <property type="project" value="UniProtKB-KW"/>
</dbReference>
<evidence type="ECO:0000259" key="8">
    <source>
        <dbReference type="Pfam" id="PF04182"/>
    </source>
</evidence>
<keyword evidence="6" id="KW-0175">Coiled coil</keyword>
<evidence type="ECO:0000259" key="11">
    <source>
        <dbReference type="Pfam" id="PF24538"/>
    </source>
</evidence>
<evidence type="ECO:0000259" key="12">
    <source>
        <dbReference type="Pfam" id="PF24655"/>
    </source>
</evidence>
<dbReference type="CDD" id="cd00090">
    <property type="entry name" value="HTH_ARSR"/>
    <property type="match status" value="1"/>
</dbReference>
<name>A0AAD1YVR1_9LAMI</name>
<keyword evidence="2" id="KW-0597">Phosphoprotein</keyword>
<dbReference type="GO" id="GO:0000127">
    <property type="term" value="C:transcription factor TFIIIC complex"/>
    <property type="evidence" value="ECO:0007669"/>
    <property type="project" value="InterPro"/>
</dbReference>
<feature type="region of interest" description="Disordered" evidence="7">
    <location>
        <begin position="1460"/>
        <end position="1488"/>
    </location>
</feature>
<dbReference type="PANTHER" id="PTHR15180">
    <property type="entry name" value="GENERAL TRANSCRIPTION FACTOR 3C POLYPEPTIDE 1"/>
    <property type="match status" value="1"/>
</dbReference>
<dbReference type="EMBL" id="OU503038">
    <property type="protein sequence ID" value="CAI9757699.1"/>
    <property type="molecule type" value="Genomic_DNA"/>
</dbReference>
<dbReference type="InterPro" id="IPR044210">
    <property type="entry name" value="Tfc3-like"/>
</dbReference>
<feature type="coiled-coil region" evidence="6">
    <location>
        <begin position="583"/>
        <end position="616"/>
    </location>
</feature>
<feature type="domain" description="GTF3C1 extended winged-helix" evidence="10">
    <location>
        <begin position="562"/>
        <end position="669"/>
    </location>
</feature>
<feature type="domain" description="DUF7646" evidence="13">
    <location>
        <begin position="342"/>
        <end position="425"/>
    </location>
</feature>
<proteinExistence type="predicted"/>
<accession>A0AAD1YVR1</accession>
<evidence type="ECO:0000256" key="1">
    <source>
        <dbReference type="ARBA" id="ARBA00004123"/>
    </source>
</evidence>
<keyword evidence="4" id="KW-0804">Transcription</keyword>
<dbReference type="Pfam" id="PF24538">
    <property type="entry name" value="DUF7599"/>
    <property type="match status" value="1"/>
</dbReference>
<dbReference type="GO" id="GO:0042791">
    <property type="term" value="P:5S class rRNA transcription by RNA polymerase III"/>
    <property type="evidence" value="ECO:0007669"/>
    <property type="project" value="TreeGrafter"/>
</dbReference>
<dbReference type="CDD" id="cd16169">
    <property type="entry name" value="Tau138_eWH"/>
    <property type="match status" value="1"/>
</dbReference>
<evidence type="ECO:0000256" key="2">
    <source>
        <dbReference type="ARBA" id="ARBA00022553"/>
    </source>
</evidence>
<evidence type="ECO:0000256" key="4">
    <source>
        <dbReference type="ARBA" id="ARBA00023163"/>
    </source>
</evidence>
<comment type="subcellular location">
    <subcellularLocation>
        <location evidence="1">Nucleus</location>
    </subcellularLocation>
</comment>
<dbReference type="Gene3D" id="1.10.10.10">
    <property type="entry name" value="Winged helix-like DNA-binding domain superfamily/Winged helix DNA-binding domain"/>
    <property type="match status" value="1"/>
</dbReference>
<feature type="domain" description="B-block binding subunit of TFIIIC" evidence="8">
    <location>
        <begin position="114"/>
        <end position="196"/>
    </location>
</feature>
<dbReference type="InterPro" id="IPR036388">
    <property type="entry name" value="WH-like_DNA-bd_sf"/>
</dbReference>
<dbReference type="InterPro" id="IPR056467">
    <property type="entry name" value="eWH_GTF3C1"/>
</dbReference>
<protein>
    <recommendedName>
        <fullName evidence="17">B-block binding subunit of TFIIIC domain-containing protein</fullName>
    </recommendedName>
</protein>
<feature type="domain" description="DUF7645" evidence="12">
    <location>
        <begin position="932"/>
        <end position="992"/>
    </location>
</feature>
<dbReference type="InterPro" id="IPR056428">
    <property type="entry name" value="WH_GTF3C1"/>
</dbReference>
<dbReference type="InterPro" id="IPR056064">
    <property type="entry name" value="DUF7647"/>
</dbReference>
<dbReference type="Pfam" id="PF04182">
    <property type="entry name" value="B-block_TFIIIC"/>
    <property type="match status" value="1"/>
</dbReference>
<dbReference type="InterPro" id="IPR007309">
    <property type="entry name" value="TFIIIC_Bblock-bd"/>
</dbReference>
<dbReference type="InterPro" id="IPR056020">
    <property type="entry name" value="DUF7599"/>
</dbReference>
<dbReference type="InterPro" id="IPR036390">
    <property type="entry name" value="WH_DNA-bd_sf"/>
</dbReference>
<keyword evidence="16" id="KW-1185">Reference proteome</keyword>
<keyword evidence="3" id="KW-0238">DNA-binding</keyword>
<evidence type="ECO:0000256" key="5">
    <source>
        <dbReference type="ARBA" id="ARBA00023242"/>
    </source>
</evidence>
<evidence type="ECO:0000259" key="9">
    <source>
        <dbReference type="Pfam" id="PF23704"/>
    </source>
</evidence>
<dbReference type="SUPFAM" id="SSF46785">
    <property type="entry name" value="Winged helix' DNA-binding domain"/>
    <property type="match status" value="1"/>
</dbReference>
<dbReference type="InterPro" id="IPR035625">
    <property type="entry name" value="Tfc3-like_eWH"/>
</dbReference>
<gene>
    <name evidence="15" type="ORF">FPE_LOCUS5129</name>
</gene>
<evidence type="ECO:0000259" key="14">
    <source>
        <dbReference type="Pfam" id="PF24658"/>
    </source>
</evidence>
<dbReference type="InterPro" id="IPR056062">
    <property type="entry name" value="DUF7645"/>
</dbReference>
<reference evidence="15" key="1">
    <citation type="submission" date="2023-05" db="EMBL/GenBank/DDBJ databases">
        <authorList>
            <person name="Huff M."/>
        </authorList>
    </citation>
    <scope>NUCLEOTIDE SEQUENCE</scope>
</reference>
<dbReference type="PANTHER" id="PTHR15180:SF1">
    <property type="entry name" value="GENERAL TRANSCRIPTION FACTOR 3C POLYPEPTIDE 1"/>
    <property type="match status" value="1"/>
</dbReference>
<dbReference type="InterPro" id="IPR056063">
    <property type="entry name" value="DUF7646"/>
</dbReference>
<sequence>MDSIVHSALEEICSQGANGLPIQNLWPKLGPSLSSNGLSLCPDVKRALWVNLLDIPGLQFETGVQVSCNSKEDLMRYSVEEWEQMNLKVVAPESLRNNFIGIYDIVASDSSISQPQRRALERLAIARTNGITQSELAKELGIKGNKIFYVLKKLETQGLIVRQSTVVRTKESCNEGDPKSGSTVTTNMLHLYRYAKHLGSQQRLEIIKEDKALVDGEVADGNAATGDGLSEETAKEVVHVKDFLPALKAICDKLEKAEGKVLVVSDIKRDLGYQGTRGHRAWRNIFHRLKDACVVEECCVMVNKKEVNCLRLLKKFSPSYFEPKSHGRGHDSIDMEQPINLGKRGQSTEQLVELPILRQVYDIIDAEGSKGLTITEVCKRLGIRNKPYYNRLLNMFSRFGMHLQAESHNRGVGYRVWTAGNFNPEASNVVPSVPEIALLEGMESNQQVLDLNSHENLAQSIQMVDASTSNDNVKGIAENEWTTAKPESSNCTKVDAEGQNMLLCPINAQNSVTEPSNVVPEEELQIVSKEITNTAPVEMRPAVSTPSRRRSQPRYLCLTMGAASSQREQRILKMLQEEKFLVKPELHRRLENLEKEKNTMMDRKTLERSLNKLQREGHCKCIHVSVPALTNCGRSKTTEVVLHPSVYNISPELVGQIHDRMRSFESQVRTQSFSRQKKGQPIPILDSVQRIPNSVKLDVQAERAEVMRSNGFVLAKMVRTKLLHIFLWSCVSSSRGWDLALLSSKHANDLKNPHSTCKLFELDKAIKFMPLELFLQVVGSTEKFEDMIEKCRSGLRLSDLPVQECKRLMDTRATGRLSWLIDILCRLKLIRLLSKGNGEDSSSGSHTTLTHALELRPYIEEPVSTVALSSDFLFPDLRPQVRHDFFLSSRKAVDEYWNTLEYCYATAKSRPALRAFPGSAVHEVFHSRSWTSVRVMTAEQRAELLKCVTRDEPSKKLSYMECQKIAKDLNLTLEQVLRVYYDKRQQRLTRLQGVSNAEVEDNHSIKSKGISSSRKRKKYSERKSSEFVKANIADGQSSAERTTTPLDSDDLFTEAQNSALTSEEDYECHLQRCDDIEGRVEPEFNEADEEARTFIHKCALSRLKPASRRKFSWTEEADRQLVIEYARYRAAVGAKFHRVDWASISSLPAAPDSCRRRMALLNSYIPFRKAVMKLCNILAERYATYLEQVQGKMLNHADSEMMDQDYAFEEENVCSSSSKFGTCWDNFDDNIIKQALDDVLLYKRLAKLEASKHMYSDKENAEGKYPGGTGFTSSAPHSQEFENCEEKSRACPQRSSSRLLPKKYVKLLNEGASVSRRAHESVAIANAAELFKLIFLSTSSAPEVPTLLAETLRHYSEHDLFAAFNYLREKKIMIGGSYNSPFVLSQHFLQSISLSPFPMNTGRRAANFSCWLQERETDLMEEGIDLPEDLQCGDIFRLCALVFSGELSITPCLPEEGVGEAEATRTSKRKHDSSEIYGDDTPKKSRTSLAGEGEIISRREKGFPGIKLHLHCATISRTHVIERYKDEDINFVTLGKSTPINPHSLEVDCNTSHSDVADHAREILDSRTTILPAYDVSKSPWEAMTSYSEYLISSRSYQEKSLSIHPEVFKTLYSAIQKSGDQGLSMKEISKVLNMHGKMLEIMVEVLEAFRRAVKVNAYDDIRVVDSLYRSKYFLTPVAAIHHDHARTSLRDQKRKMDEELMSIDCNNQLDDVACRNEINMISNKEHRVTILNLPQDVADPSTEIQSKDKITAYEHSEVIPPKMDEGIEMCRFHSVDSQIYRPILPWMNGDGTVNELVYKGLVRRVLGIVMQNPGILEDDIINKMQALNPQSCRKLLEIMIMDNHIITRKMHQLTSAPPPAILSDLIGYRFKSPKSICREHFYANPMSTSLL</sequence>
<evidence type="ECO:0000256" key="3">
    <source>
        <dbReference type="ARBA" id="ARBA00023125"/>
    </source>
</evidence>
<evidence type="ECO:0008006" key="17">
    <source>
        <dbReference type="Google" id="ProtNLM"/>
    </source>
</evidence>
<dbReference type="Pfam" id="PF24101">
    <property type="entry name" value="WHD_GTF3C1"/>
    <property type="match status" value="1"/>
</dbReference>
<evidence type="ECO:0000259" key="13">
    <source>
        <dbReference type="Pfam" id="PF24657"/>
    </source>
</evidence>
<feature type="domain" description="General transcription factor 3C polypeptide 1 winged-helix" evidence="9">
    <location>
        <begin position="1"/>
        <end position="103"/>
    </location>
</feature>
<evidence type="ECO:0000256" key="6">
    <source>
        <dbReference type="SAM" id="Coils"/>
    </source>
</evidence>
<evidence type="ECO:0000313" key="15">
    <source>
        <dbReference type="EMBL" id="CAI9757699.1"/>
    </source>
</evidence>
<dbReference type="Proteomes" id="UP000834106">
    <property type="component" value="Chromosome 3"/>
</dbReference>
<dbReference type="Pfam" id="PF24655">
    <property type="entry name" value="DUF7645"/>
    <property type="match status" value="1"/>
</dbReference>
<keyword evidence="5" id="KW-0539">Nucleus</keyword>
<organism evidence="15 16">
    <name type="scientific">Fraxinus pennsylvanica</name>
    <dbReference type="NCBI Taxonomy" id="56036"/>
    <lineage>
        <taxon>Eukaryota</taxon>
        <taxon>Viridiplantae</taxon>
        <taxon>Streptophyta</taxon>
        <taxon>Embryophyta</taxon>
        <taxon>Tracheophyta</taxon>
        <taxon>Spermatophyta</taxon>
        <taxon>Magnoliopsida</taxon>
        <taxon>eudicotyledons</taxon>
        <taxon>Gunneridae</taxon>
        <taxon>Pentapetalae</taxon>
        <taxon>asterids</taxon>
        <taxon>lamiids</taxon>
        <taxon>Lamiales</taxon>
        <taxon>Oleaceae</taxon>
        <taxon>Oleeae</taxon>
        <taxon>Fraxinus</taxon>
    </lineage>
</organism>
<evidence type="ECO:0000313" key="16">
    <source>
        <dbReference type="Proteomes" id="UP000834106"/>
    </source>
</evidence>
<feature type="region of interest" description="Disordered" evidence="7">
    <location>
        <begin position="994"/>
        <end position="1022"/>
    </location>
</feature>
<dbReference type="InterPro" id="IPR011991">
    <property type="entry name" value="ArsR-like_HTH"/>
</dbReference>
<dbReference type="GO" id="GO:0006384">
    <property type="term" value="P:transcription initiation at RNA polymerase III promoter"/>
    <property type="evidence" value="ECO:0007669"/>
    <property type="project" value="InterPro"/>
</dbReference>
<evidence type="ECO:0000256" key="7">
    <source>
        <dbReference type="SAM" id="MobiDB-lite"/>
    </source>
</evidence>
<dbReference type="Pfam" id="PF24657">
    <property type="entry name" value="DUF7646"/>
    <property type="match status" value="1"/>
</dbReference>
<feature type="domain" description="DUF7647" evidence="14">
    <location>
        <begin position="752"/>
        <end position="931"/>
    </location>
</feature>
<dbReference type="Pfam" id="PF23704">
    <property type="entry name" value="WHD_GTF3C1_N"/>
    <property type="match status" value="1"/>
</dbReference>